<keyword evidence="4 5" id="KW-0732">Signal</keyword>
<accession>A0ABS6E146</accession>
<sequence length="565" mass="63918">MRFKKYLSLTIVLVLILTALTGCGKKDAVNDTGSQESEGQVVEKPLDSEQYLNLVMVAEPSTLDASKGSDSYSNGILNEVLEPLTRLEEDEDLKNVLRPAGASEWTHNEDGTVWTFKIRDAKWSDGVAVRAQDYEYGIKRSLAQDTAAPYAYLLAPIKNAAEVNSGQLPLEELGVKSLDDNTLEITLESPTPYFLQLTYQRVMMPQRQDVVEKHKDKYGSEIDTLVYNGPFTITNWVHNSEIVLTKNDNYWDKDIVKLNSVNIKILNDENAIYNSLSNRSIDSSGVGKPEWIEKFKGNKDLNHIEVTNPQTFFKFFNTKDKVFSNANVRKAFALAIDREELANVIFHGINVPAYGWVSPNISIGDEEFRSVSEEPIRKLAADNPNPKALLIKGLEELGMDTDPSKLTVKMTLGSTDQWFRTYGEYVQQMYNKNLGVNFEVEFVEWPVFTSMAEKGEFQIGYMAWGAEFNDPISLLSLLKSDAGSIQTGWSNERYDELIDLASKEMDPKKRLEYFAEAEKILLYDEAVLAPTVYPKYNIFRYKYVQNLGVTPFGTAGYKYGFTQGR</sequence>
<keyword evidence="8" id="KW-1185">Reference proteome</keyword>
<keyword evidence="3" id="KW-0813">Transport</keyword>
<dbReference type="EMBL" id="JAHLPM010000001">
    <property type="protein sequence ID" value="MBU5436625.1"/>
    <property type="molecule type" value="Genomic_DNA"/>
</dbReference>
<name>A0ABS6E146_9FIRM</name>
<dbReference type="PANTHER" id="PTHR30290:SF10">
    <property type="entry name" value="PERIPLASMIC OLIGOPEPTIDE-BINDING PROTEIN-RELATED"/>
    <property type="match status" value="1"/>
</dbReference>
<evidence type="ECO:0000256" key="5">
    <source>
        <dbReference type="SAM" id="SignalP"/>
    </source>
</evidence>
<comment type="caution">
    <text evidence="7">The sequence shown here is derived from an EMBL/GenBank/DDBJ whole genome shotgun (WGS) entry which is preliminary data.</text>
</comment>
<organism evidence="7 8">
    <name type="scientific">Tissierella simiarum</name>
    <dbReference type="NCBI Taxonomy" id="2841534"/>
    <lineage>
        <taxon>Bacteria</taxon>
        <taxon>Bacillati</taxon>
        <taxon>Bacillota</taxon>
        <taxon>Tissierellia</taxon>
        <taxon>Tissierellales</taxon>
        <taxon>Tissierellaceae</taxon>
        <taxon>Tissierella</taxon>
    </lineage>
</organism>
<dbReference type="InterPro" id="IPR030678">
    <property type="entry name" value="Peptide/Ni-bd"/>
</dbReference>
<dbReference type="RefSeq" id="WP_216515977.1">
    <property type="nucleotide sequence ID" value="NZ_JAHLPM010000001.1"/>
</dbReference>
<dbReference type="InterPro" id="IPR000914">
    <property type="entry name" value="SBP_5_dom"/>
</dbReference>
<feature type="chain" id="PRO_5045678707" evidence="5">
    <location>
        <begin position="25"/>
        <end position="565"/>
    </location>
</feature>
<evidence type="ECO:0000256" key="2">
    <source>
        <dbReference type="ARBA" id="ARBA00005695"/>
    </source>
</evidence>
<dbReference type="PROSITE" id="PS51257">
    <property type="entry name" value="PROKAR_LIPOPROTEIN"/>
    <property type="match status" value="1"/>
</dbReference>
<evidence type="ECO:0000313" key="7">
    <source>
        <dbReference type="EMBL" id="MBU5436625.1"/>
    </source>
</evidence>
<evidence type="ECO:0000256" key="3">
    <source>
        <dbReference type="ARBA" id="ARBA00022448"/>
    </source>
</evidence>
<evidence type="ECO:0000256" key="1">
    <source>
        <dbReference type="ARBA" id="ARBA00004196"/>
    </source>
</evidence>
<evidence type="ECO:0000313" key="8">
    <source>
        <dbReference type="Proteomes" id="UP000749471"/>
    </source>
</evidence>
<comment type="similarity">
    <text evidence="2">Belongs to the bacterial solute-binding protein 5 family.</text>
</comment>
<evidence type="ECO:0000259" key="6">
    <source>
        <dbReference type="Pfam" id="PF00496"/>
    </source>
</evidence>
<dbReference type="Proteomes" id="UP000749471">
    <property type="component" value="Unassembled WGS sequence"/>
</dbReference>
<dbReference type="InterPro" id="IPR039424">
    <property type="entry name" value="SBP_5"/>
</dbReference>
<comment type="subcellular location">
    <subcellularLocation>
        <location evidence="1">Cell envelope</location>
    </subcellularLocation>
</comment>
<evidence type="ECO:0000256" key="4">
    <source>
        <dbReference type="ARBA" id="ARBA00022729"/>
    </source>
</evidence>
<proteinExistence type="inferred from homology"/>
<feature type="domain" description="Solute-binding protein family 5" evidence="6">
    <location>
        <begin position="98"/>
        <end position="483"/>
    </location>
</feature>
<gene>
    <name evidence="7" type="ORF">KQI42_01320</name>
</gene>
<feature type="signal peptide" evidence="5">
    <location>
        <begin position="1"/>
        <end position="24"/>
    </location>
</feature>
<dbReference type="CDD" id="cd08504">
    <property type="entry name" value="PBP2_OppA"/>
    <property type="match status" value="1"/>
</dbReference>
<protein>
    <submittedName>
        <fullName evidence="7">Peptide ABC transporter substrate-binding protein</fullName>
    </submittedName>
</protein>
<dbReference type="PIRSF" id="PIRSF002741">
    <property type="entry name" value="MppA"/>
    <property type="match status" value="1"/>
</dbReference>
<reference evidence="7 8" key="1">
    <citation type="submission" date="2021-06" db="EMBL/GenBank/DDBJ databases">
        <authorList>
            <person name="Sun Q."/>
            <person name="Li D."/>
        </authorList>
    </citation>
    <scope>NUCLEOTIDE SEQUENCE [LARGE SCALE GENOMIC DNA]</scope>
    <source>
        <strain evidence="7 8">MSJ-40</strain>
    </source>
</reference>
<dbReference type="PANTHER" id="PTHR30290">
    <property type="entry name" value="PERIPLASMIC BINDING COMPONENT OF ABC TRANSPORTER"/>
    <property type="match status" value="1"/>
</dbReference>
<dbReference type="Pfam" id="PF00496">
    <property type="entry name" value="SBP_bac_5"/>
    <property type="match status" value="1"/>
</dbReference>